<feature type="transmembrane region" description="Helical" evidence="1">
    <location>
        <begin position="293"/>
        <end position="316"/>
    </location>
</feature>
<dbReference type="PANTHER" id="PTHR40465">
    <property type="entry name" value="CHROMOSOME 1, WHOLE GENOME SHOTGUN SEQUENCE"/>
    <property type="match status" value="1"/>
</dbReference>
<keyword evidence="1" id="KW-0472">Membrane</keyword>
<dbReference type="OrthoDB" id="2755591at2759"/>
<dbReference type="Pfam" id="PF20152">
    <property type="entry name" value="DUF6534"/>
    <property type="match status" value="1"/>
</dbReference>
<dbReference type="Proteomes" id="UP000256964">
    <property type="component" value="Unassembled WGS sequence"/>
</dbReference>
<protein>
    <recommendedName>
        <fullName evidence="2">DUF6534 domain-containing protein</fullName>
    </recommendedName>
</protein>
<sequence length="402" mass="43181">MGLALDRPHFLFLPSSTMSVVQTAASTDGIAGLALSTGVSLASTHGAMLIGTLFGVILYGLALHQSYQYATTFSSDSYFMKLLIASVMVLETLHVAITVHSCYHYLVSNYFNPLILLSGVWSLNILPFVSGLVMFISQLFFARRVSLIGRAQSVVVWIALLLLAGEVGFSIAATVKALQDPSFQVTATVTKLSGIGLGLAVVGDSALTLTLIFAFRKSRQEGGQRRTSTIRMEAFGNSIDKTDMATTEQYDVQTGQRQAESAVERIQLYLVNTGLLTGLFNMAAFIAAFALPSSLICGSISIITARLYANSLLAVLNTRKVSLAGMEIFVDSSSETRVSFAEVQRAQSRAAWNVPSVSSASRNPPQIMVGVMTDTEALRDPPPSPSVFRRLTIGLRRGSLKG</sequence>
<gene>
    <name evidence="3" type="ORF">OH76DRAFT_1121404</name>
</gene>
<feature type="transmembrane region" description="Helical" evidence="1">
    <location>
        <begin position="266"/>
        <end position="287"/>
    </location>
</feature>
<feature type="transmembrane region" description="Helical" evidence="1">
    <location>
        <begin position="42"/>
        <end position="61"/>
    </location>
</feature>
<evidence type="ECO:0000313" key="4">
    <source>
        <dbReference type="Proteomes" id="UP000256964"/>
    </source>
</evidence>
<reference evidence="3 4" key="1">
    <citation type="journal article" date="2018" name="Biotechnol. Biofuels">
        <title>Integrative visual omics of the white-rot fungus Polyporus brumalis exposes the biotechnological potential of its oxidative enzymes for delignifying raw plant biomass.</title>
        <authorList>
            <person name="Miyauchi S."/>
            <person name="Rancon A."/>
            <person name="Drula E."/>
            <person name="Hage H."/>
            <person name="Chaduli D."/>
            <person name="Favel A."/>
            <person name="Grisel S."/>
            <person name="Henrissat B."/>
            <person name="Herpoel-Gimbert I."/>
            <person name="Ruiz-Duenas F.J."/>
            <person name="Chevret D."/>
            <person name="Hainaut M."/>
            <person name="Lin J."/>
            <person name="Wang M."/>
            <person name="Pangilinan J."/>
            <person name="Lipzen A."/>
            <person name="Lesage-Meessen L."/>
            <person name="Navarro D."/>
            <person name="Riley R."/>
            <person name="Grigoriev I.V."/>
            <person name="Zhou S."/>
            <person name="Raouche S."/>
            <person name="Rosso M.N."/>
        </authorList>
    </citation>
    <scope>NUCLEOTIDE SEQUENCE [LARGE SCALE GENOMIC DNA]</scope>
    <source>
        <strain evidence="3 4">BRFM 1820</strain>
    </source>
</reference>
<keyword evidence="1" id="KW-1133">Transmembrane helix</keyword>
<organism evidence="3 4">
    <name type="scientific">Lentinus brumalis</name>
    <dbReference type="NCBI Taxonomy" id="2498619"/>
    <lineage>
        <taxon>Eukaryota</taxon>
        <taxon>Fungi</taxon>
        <taxon>Dikarya</taxon>
        <taxon>Basidiomycota</taxon>
        <taxon>Agaricomycotina</taxon>
        <taxon>Agaricomycetes</taxon>
        <taxon>Polyporales</taxon>
        <taxon>Polyporaceae</taxon>
        <taxon>Lentinus</taxon>
    </lineage>
</organism>
<evidence type="ECO:0000259" key="2">
    <source>
        <dbReference type="Pfam" id="PF20152"/>
    </source>
</evidence>
<feature type="transmembrane region" description="Helical" evidence="1">
    <location>
        <begin position="82"/>
        <end position="106"/>
    </location>
</feature>
<evidence type="ECO:0000256" key="1">
    <source>
        <dbReference type="SAM" id="Phobius"/>
    </source>
</evidence>
<keyword evidence="4" id="KW-1185">Reference proteome</keyword>
<feature type="transmembrane region" description="Helical" evidence="1">
    <location>
        <begin position="154"/>
        <end position="175"/>
    </location>
</feature>
<dbReference type="InterPro" id="IPR045339">
    <property type="entry name" value="DUF6534"/>
</dbReference>
<feature type="domain" description="DUF6534" evidence="2">
    <location>
        <begin position="200"/>
        <end position="320"/>
    </location>
</feature>
<evidence type="ECO:0000313" key="3">
    <source>
        <dbReference type="EMBL" id="RDX44007.1"/>
    </source>
</evidence>
<accession>A0A371CUP3</accession>
<dbReference type="EMBL" id="KZ857456">
    <property type="protein sequence ID" value="RDX44007.1"/>
    <property type="molecule type" value="Genomic_DNA"/>
</dbReference>
<feature type="transmembrane region" description="Helical" evidence="1">
    <location>
        <begin position="195"/>
        <end position="215"/>
    </location>
</feature>
<proteinExistence type="predicted"/>
<dbReference type="STRING" id="139420.A0A371CUP3"/>
<dbReference type="AlphaFoldDB" id="A0A371CUP3"/>
<feature type="transmembrane region" description="Helical" evidence="1">
    <location>
        <begin position="118"/>
        <end position="142"/>
    </location>
</feature>
<dbReference type="PANTHER" id="PTHR40465:SF1">
    <property type="entry name" value="DUF6534 DOMAIN-CONTAINING PROTEIN"/>
    <property type="match status" value="1"/>
</dbReference>
<keyword evidence="1" id="KW-0812">Transmembrane</keyword>
<name>A0A371CUP3_9APHY</name>